<dbReference type="EMBL" id="AUWY01000026">
    <property type="protein sequence ID" value="EQB33701.1"/>
    <property type="molecule type" value="Genomic_DNA"/>
</dbReference>
<evidence type="ECO:0000313" key="2">
    <source>
        <dbReference type="EMBL" id="EQB33701.1"/>
    </source>
</evidence>
<feature type="domain" description="HTH-like" evidence="1">
    <location>
        <begin position="47"/>
        <end position="104"/>
    </location>
</feature>
<protein>
    <recommendedName>
        <fullName evidence="1">HTH-like domain-containing protein</fullName>
    </recommendedName>
</protein>
<dbReference type="PATRIC" id="fig|1346791.3.peg.560"/>
<evidence type="ECO:0000259" key="1">
    <source>
        <dbReference type="Pfam" id="PF13276"/>
    </source>
</evidence>
<accession>T0J6V4</accession>
<keyword evidence="3" id="KW-1185">Reference proteome</keyword>
<dbReference type="InterPro" id="IPR025948">
    <property type="entry name" value="HTH-like_dom"/>
</dbReference>
<gene>
    <name evidence="2" type="ORF">M529_02880</name>
</gene>
<dbReference type="Proteomes" id="UP000015523">
    <property type="component" value="Unassembled WGS sequence"/>
</dbReference>
<dbReference type="STRING" id="1346791.M529_02880"/>
<name>T0J6V4_9SPHN</name>
<organism evidence="2 3">
    <name type="scientific">Sphingobium ummariense RL-3</name>
    <dbReference type="NCBI Taxonomy" id="1346791"/>
    <lineage>
        <taxon>Bacteria</taxon>
        <taxon>Pseudomonadati</taxon>
        <taxon>Pseudomonadota</taxon>
        <taxon>Alphaproteobacteria</taxon>
        <taxon>Sphingomonadales</taxon>
        <taxon>Sphingomonadaceae</taxon>
        <taxon>Sphingobium</taxon>
    </lineage>
</organism>
<dbReference type="Pfam" id="PF13276">
    <property type="entry name" value="HTH_21"/>
    <property type="match status" value="1"/>
</dbReference>
<reference evidence="2 3" key="1">
    <citation type="journal article" date="2013" name="Genome Announc.">
        <title>Draft Genome Sequence of Sphingobium ummariense Strain RL-3, a Hexachlorocyclohexane-Degrading Bacterium.</title>
        <authorList>
            <person name="Kohli P."/>
            <person name="Dua A."/>
            <person name="Sangwan N."/>
            <person name="Oldach P."/>
            <person name="Khurana J.P."/>
            <person name="Lal R."/>
        </authorList>
    </citation>
    <scope>NUCLEOTIDE SEQUENCE [LARGE SCALE GENOMIC DNA]</scope>
    <source>
        <strain evidence="2 3">RL-3</strain>
    </source>
</reference>
<dbReference type="AlphaFoldDB" id="T0J6V4"/>
<sequence>MIAFIDDHRDAYGVEPICRVLPIAPSTYHERVAQRQDPTRLSARAQRDVALKPEIARVFAENFAVYGVRKVWRQMMREGFPVARFTVVRLMREMGLAGVIGGKRDCRIFCARGHRDG</sequence>
<evidence type="ECO:0000313" key="3">
    <source>
        <dbReference type="Proteomes" id="UP000015523"/>
    </source>
</evidence>
<comment type="caution">
    <text evidence="2">The sequence shown here is derived from an EMBL/GenBank/DDBJ whole genome shotgun (WGS) entry which is preliminary data.</text>
</comment>
<dbReference type="eggNOG" id="COG2801">
    <property type="taxonomic scope" value="Bacteria"/>
</dbReference>
<proteinExistence type="predicted"/>